<accession>A0A853JKQ3</accession>
<dbReference type="RefSeq" id="WP_180492896.1">
    <property type="nucleotide sequence ID" value="NZ_JACCKS010000003.1"/>
</dbReference>
<gene>
    <name evidence="1" type="ORF">H0N91_03095</name>
</gene>
<dbReference type="InterPro" id="IPR010064">
    <property type="entry name" value="HK97-gp10_tail"/>
</dbReference>
<comment type="caution">
    <text evidence="1">The sequence shown here is derived from an EMBL/GenBank/DDBJ whole genome shotgun (WGS) entry which is preliminary data.</text>
</comment>
<dbReference type="Pfam" id="PF04883">
    <property type="entry name" value="HK97-gp10_like"/>
    <property type="match status" value="1"/>
</dbReference>
<reference evidence="1 2" key="1">
    <citation type="submission" date="2020-07" db="EMBL/GenBank/DDBJ databases">
        <title>Organ Donor 1.</title>
        <authorList>
            <person name="Marsh A.J."/>
            <person name="Azcarate-Peril M.A."/>
        </authorList>
    </citation>
    <scope>NUCLEOTIDE SEQUENCE [LARGE SCALE GENOMIC DNA]</scope>
    <source>
        <strain evidence="1 2">AMC0717</strain>
    </source>
</reference>
<proteinExistence type="predicted"/>
<dbReference type="Proteomes" id="UP000586254">
    <property type="component" value="Unassembled WGS sequence"/>
</dbReference>
<name>A0A853JKQ3_9FIRM</name>
<dbReference type="AlphaFoldDB" id="A0A853JKQ3"/>
<evidence type="ECO:0000313" key="1">
    <source>
        <dbReference type="EMBL" id="NZA37152.1"/>
    </source>
</evidence>
<evidence type="ECO:0000313" key="2">
    <source>
        <dbReference type="Proteomes" id="UP000586254"/>
    </source>
</evidence>
<organism evidence="1 2">
    <name type="scientific">Eubacterium callanderi</name>
    <dbReference type="NCBI Taxonomy" id="53442"/>
    <lineage>
        <taxon>Bacteria</taxon>
        <taxon>Bacillati</taxon>
        <taxon>Bacillota</taxon>
        <taxon>Clostridia</taxon>
        <taxon>Eubacteriales</taxon>
        <taxon>Eubacteriaceae</taxon>
        <taxon>Eubacterium</taxon>
    </lineage>
</organism>
<dbReference type="EMBL" id="JACCKS010000003">
    <property type="protein sequence ID" value="NZA37152.1"/>
    <property type="molecule type" value="Genomic_DNA"/>
</dbReference>
<protein>
    <submittedName>
        <fullName evidence="1">HK97 gp10 family phage protein</fullName>
    </submittedName>
</protein>
<sequence length="143" mass="15499">MAKVQVKMPEDFLLKLSRLGDKTDEIIPKVLEAGGEVVVEKVRSNLQAVIGRDTKEESRSTGELVSALGVSPAKIDREGNYNVKVGFAEPRSDGRSNAMIANVLEYGKSGQPAKPFLKPARTGSRAPCIAAMKQKFEQEVGKI</sequence>